<dbReference type="Proteomes" id="UP000242474">
    <property type="component" value="Unassembled WGS sequence"/>
</dbReference>
<name>A0A2G5B8P5_COERN</name>
<sequence length="386" mass="44650">MSQCDESENEVFAKQLLPLSMNTAFGDVKETHNNLQNSTAEQHALWILKNAYNDFNPSDHASTILEIGLVLENPEQKGSLLTFLLNRLLFDRSFQLSNDWWSLLIETIGRFQTPELSGIVPIKIDLLDGTRHSIIVQEEESIGNVWKNIVDNIKECSSMGPDEYTIFIADDDENKVIHKIPTSKDCNCQLSDCILLIRKTEILVEFEFCYKDNDKIFSEKRKRGCSSGKITCLPNTTCSVVLLLIMEEADVLYGDNENYEYYDKNNTDITSLLANNENELFSNLLSVENNKTFIRLIHLKGIVYCKHPRGTRRLFVDRNIECYDYRDYIVEELGLPVNDNRYYYIVIKKRNNSEKRLFDSKTKNFDVVNVELGLFYKKGSSYFLLP</sequence>
<protein>
    <submittedName>
        <fullName evidence="1">Uncharacterized protein</fullName>
    </submittedName>
</protein>
<evidence type="ECO:0000313" key="2">
    <source>
        <dbReference type="Proteomes" id="UP000242474"/>
    </source>
</evidence>
<dbReference type="AlphaFoldDB" id="A0A2G5B8P5"/>
<keyword evidence="2" id="KW-1185">Reference proteome</keyword>
<reference evidence="1 2" key="1">
    <citation type="journal article" date="2015" name="Genome Biol. Evol.">
        <title>Phylogenomic analyses indicate that early fungi evolved digesting cell walls of algal ancestors of land plants.</title>
        <authorList>
            <person name="Chang Y."/>
            <person name="Wang S."/>
            <person name="Sekimoto S."/>
            <person name="Aerts A.L."/>
            <person name="Choi C."/>
            <person name="Clum A."/>
            <person name="LaButti K.M."/>
            <person name="Lindquist E.A."/>
            <person name="Yee Ngan C."/>
            <person name="Ohm R.A."/>
            <person name="Salamov A.A."/>
            <person name="Grigoriev I.V."/>
            <person name="Spatafora J.W."/>
            <person name="Berbee M.L."/>
        </authorList>
    </citation>
    <scope>NUCLEOTIDE SEQUENCE [LARGE SCALE GENOMIC DNA]</scope>
    <source>
        <strain evidence="1 2">NRRL 1564</strain>
    </source>
</reference>
<evidence type="ECO:0000313" key="1">
    <source>
        <dbReference type="EMBL" id="PIA15352.1"/>
    </source>
</evidence>
<accession>A0A2G5B8P5</accession>
<dbReference type="EMBL" id="KZ303508">
    <property type="protein sequence ID" value="PIA15352.1"/>
    <property type="molecule type" value="Genomic_DNA"/>
</dbReference>
<gene>
    <name evidence="1" type="ORF">COEREDRAFT_87969</name>
</gene>
<proteinExistence type="predicted"/>
<organism evidence="1 2">
    <name type="scientific">Coemansia reversa (strain ATCC 12441 / NRRL 1564)</name>
    <dbReference type="NCBI Taxonomy" id="763665"/>
    <lineage>
        <taxon>Eukaryota</taxon>
        <taxon>Fungi</taxon>
        <taxon>Fungi incertae sedis</taxon>
        <taxon>Zoopagomycota</taxon>
        <taxon>Kickxellomycotina</taxon>
        <taxon>Kickxellomycetes</taxon>
        <taxon>Kickxellales</taxon>
        <taxon>Kickxellaceae</taxon>
        <taxon>Coemansia</taxon>
    </lineage>
</organism>